<evidence type="ECO:0008006" key="8">
    <source>
        <dbReference type="Google" id="ProtNLM"/>
    </source>
</evidence>
<dbReference type="PROSITE" id="PS50102">
    <property type="entry name" value="RRM"/>
    <property type="match status" value="1"/>
</dbReference>
<dbReference type="InterPro" id="IPR050907">
    <property type="entry name" value="SRSF"/>
</dbReference>
<gene>
    <name evidence="6" type="ORF">BJ085DRAFT_38117</name>
</gene>
<dbReference type="InterPro" id="IPR012677">
    <property type="entry name" value="Nucleotide-bd_a/b_plait_sf"/>
</dbReference>
<dbReference type="EMBL" id="ML002259">
    <property type="protein sequence ID" value="RKP39593.1"/>
    <property type="molecule type" value="Genomic_DNA"/>
</dbReference>
<feature type="domain" description="CCHC-type" evidence="5">
    <location>
        <begin position="89"/>
        <end position="104"/>
    </location>
</feature>
<dbReference type="SUPFAM" id="SSF54928">
    <property type="entry name" value="RNA-binding domain, RBD"/>
    <property type="match status" value="1"/>
</dbReference>
<dbReference type="OrthoDB" id="1099063at2759"/>
<feature type="domain" description="RRM" evidence="4">
    <location>
        <begin position="4"/>
        <end position="78"/>
    </location>
</feature>
<keyword evidence="1" id="KW-0479">Metal-binding</keyword>
<name>A0A4Q0A0M5_9FUNG</name>
<evidence type="ECO:0000313" key="6">
    <source>
        <dbReference type="EMBL" id="RKP39593.1"/>
    </source>
</evidence>
<dbReference type="InterPro" id="IPR035979">
    <property type="entry name" value="RBD_domain_sf"/>
</dbReference>
<keyword evidence="1" id="KW-0862">Zinc</keyword>
<keyword evidence="2" id="KW-0694">RNA-binding</keyword>
<dbReference type="InterPro" id="IPR036875">
    <property type="entry name" value="Znf_CCHC_sf"/>
</dbReference>
<dbReference type="GO" id="GO:0003723">
    <property type="term" value="F:RNA binding"/>
    <property type="evidence" value="ECO:0007669"/>
    <property type="project" value="UniProtKB-UniRule"/>
</dbReference>
<dbReference type="AlphaFoldDB" id="A0A4Q0A0M5"/>
<reference evidence="7" key="1">
    <citation type="journal article" date="2018" name="Nat. Microbiol.">
        <title>Leveraging single-cell genomics to expand the fungal tree of life.</title>
        <authorList>
            <person name="Ahrendt S.R."/>
            <person name="Quandt C.A."/>
            <person name="Ciobanu D."/>
            <person name="Clum A."/>
            <person name="Salamov A."/>
            <person name="Andreopoulos B."/>
            <person name="Cheng J.F."/>
            <person name="Woyke T."/>
            <person name="Pelin A."/>
            <person name="Henrissat B."/>
            <person name="Reynolds N.K."/>
            <person name="Benny G.L."/>
            <person name="Smith M.E."/>
            <person name="James T.Y."/>
            <person name="Grigoriev I.V."/>
        </authorList>
    </citation>
    <scope>NUCLEOTIDE SEQUENCE [LARGE SCALE GENOMIC DNA]</scope>
    <source>
        <strain evidence="7">RSA 468</strain>
    </source>
</reference>
<accession>A0A4Q0A0M5</accession>
<dbReference type="InterPro" id="IPR001878">
    <property type="entry name" value="Znf_CCHC"/>
</dbReference>
<feature type="compositionally biased region" description="Basic residues" evidence="3">
    <location>
        <begin position="163"/>
        <end position="176"/>
    </location>
</feature>
<keyword evidence="1" id="KW-0863">Zinc-finger</keyword>
<dbReference type="Pfam" id="PF00076">
    <property type="entry name" value="RRM_1"/>
    <property type="match status" value="1"/>
</dbReference>
<dbReference type="PANTHER" id="PTHR23147">
    <property type="entry name" value="SERINE/ARGININE RICH SPLICING FACTOR"/>
    <property type="match status" value="1"/>
</dbReference>
<evidence type="ECO:0000259" key="5">
    <source>
        <dbReference type="PROSITE" id="PS50158"/>
    </source>
</evidence>
<feature type="compositionally biased region" description="Basic and acidic residues" evidence="3">
    <location>
        <begin position="100"/>
        <end position="158"/>
    </location>
</feature>
<proteinExistence type="predicted"/>
<dbReference type="CDD" id="cd00590">
    <property type="entry name" value="RRM_SF"/>
    <property type="match status" value="1"/>
</dbReference>
<dbReference type="InterPro" id="IPR000504">
    <property type="entry name" value="RRM_dom"/>
</dbReference>
<feature type="region of interest" description="Disordered" evidence="3">
    <location>
        <begin position="100"/>
        <end position="227"/>
    </location>
</feature>
<feature type="compositionally biased region" description="Polar residues" evidence="3">
    <location>
        <begin position="209"/>
        <end position="220"/>
    </location>
</feature>
<dbReference type="Gene3D" id="4.10.60.10">
    <property type="entry name" value="Zinc finger, CCHC-type"/>
    <property type="match status" value="1"/>
</dbReference>
<dbReference type="Pfam" id="PF00098">
    <property type="entry name" value="zf-CCHC"/>
    <property type="match status" value="1"/>
</dbReference>
<dbReference type="STRING" id="215637.A0A4Q0A0M5"/>
<dbReference type="SUPFAM" id="SSF57756">
    <property type="entry name" value="Retrovirus zinc finger-like domains"/>
    <property type="match status" value="1"/>
</dbReference>
<dbReference type="Proteomes" id="UP000268162">
    <property type="component" value="Unassembled WGS sequence"/>
</dbReference>
<evidence type="ECO:0000259" key="4">
    <source>
        <dbReference type="PROSITE" id="PS50102"/>
    </source>
</evidence>
<protein>
    <recommendedName>
        <fullName evidence="8">RRM domain-containing protein</fullName>
    </recommendedName>
</protein>
<evidence type="ECO:0000313" key="7">
    <source>
        <dbReference type="Proteomes" id="UP000268162"/>
    </source>
</evidence>
<evidence type="ECO:0000256" key="3">
    <source>
        <dbReference type="SAM" id="MobiDB-lite"/>
    </source>
</evidence>
<feature type="compositionally biased region" description="Basic and acidic residues" evidence="3">
    <location>
        <begin position="193"/>
        <end position="208"/>
    </location>
</feature>
<evidence type="ECO:0000256" key="2">
    <source>
        <dbReference type="PROSITE-ProRule" id="PRU00176"/>
    </source>
</evidence>
<dbReference type="GO" id="GO:0008270">
    <property type="term" value="F:zinc ion binding"/>
    <property type="evidence" value="ECO:0007669"/>
    <property type="project" value="UniProtKB-KW"/>
</dbReference>
<organism evidence="6 7">
    <name type="scientific">Dimargaris cristalligena</name>
    <dbReference type="NCBI Taxonomy" id="215637"/>
    <lineage>
        <taxon>Eukaryota</taxon>
        <taxon>Fungi</taxon>
        <taxon>Fungi incertae sedis</taxon>
        <taxon>Zoopagomycota</taxon>
        <taxon>Kickxellomycotina</taxon>
        <taxon>Dimargaritomycetes</taxon>
        <taxon>Dimargaritales</taxon>
        <taxon>Dimargaritaceae</taxon>
        <taxon>Dimargaris</taxon>
    </lineage>
</organism>
<dbReference type="PROSITE" id="PS50158">
    <property type="entry name" value="ZF_CCHC"/>
    <property type="match status" value="1"/>
</dbReference>
<dbReference type="SMART" id="SM00360">
    <property type="entry name" value="RRM"/>
    <property type="match status" value="1"/>
</dbReference>
<sequence length="227" mass="26152">MSRNTLFVGNLSFDTSERELEQEFRRFGDIVRCEVKVFNPSCFAFVEYQEARDAEEASRRLHGIKLNSRSITVEFAKADLSRRGRDGSCFRCGQTGHVARDCREPESDRSRGSGRDGDRSRNGRDGDRRGRGGDRYDDRPRRRERSGERDNRRRDNSRSRSPSYRRRDRSPVRPRSRSPANRRMSVSPATTSNERKEKAAPEETKDASDSASPNVQQNGSRDGENWE</sequence>
<keyword evidence="7" id="KW-1185">Reference proteome</keyword>
<evidence type="ECO:0000256" key="1">
    <source>
        <dbReference type="PROSITE-ProRule" id="PRU00047"/>
    </source>
</evidence>
<dbReference type="Gene3D" id="3.30.70.330">
    <property type="match status" value="1"/>
</dbReference>
<dbReference type="SMART" id="SM00343">
    <property type="entry name" value="ZnF_C2HC"/>
    <property type="match status" value="1"/>
</dbReference>